<dbReference type="GeneID" id="9988974"/>
<reference evidence="1 2" key="1">
    <citation type="submission" date="2018-12" db="EMBL/GenBank/DDBJ databases">
        <title>Genome analysis provides insights into bioremediation potentialities of Halogeometricum borinquense strain N11.</title>
        <authorList>
            <person name="Najjari A."/>
            <person name="Youssef N."/>
            <person name="Fhoula I."/>
            <person name="Ben Dhia O."/>
            <person name="Mahjoubi M."/>
            <person name="Ouzari H.I."/>
            <person name="Cherif A."/>
        </authorList>
    </citation>
    <scope>NUCLEOTIDE SEQUENCE [LARGE SCALE GENOMIC DNA]</scope>
    <source>
        <strain evidence="1 2">N11</strain>
    </source>
</reference>
<protein>
    <submittedName>
        <fullName evidence="1">Uncharacterized protein</fullName>
    </submittedName>
</protein>
<name>A0A482T351_9EURY</name>
<evidence type="ECO:0000313" key="1">
    <source>
        <dbReference type="EMBL" id="RYJ08552.1"/>
    </source>
</evidence>
<dbReference type="AlphaFoldDB" id="A0A482T351"/>
<accession>A0A482T351</accession>
<comment type="caution">
    <text evidence="1">The sequence shown here is derived from an EMBL/GenBank/DDBJ whole genome shotgun (WGS) entry which is preliminary data.</text>
</comment>
<dbReference type="EMBL" id="RZHH01000003">
    <property type="protein sequence ID" value="RYJ08552.1"/>
    <property type="molecule type" value="Genomic_DNA"/>
</dbReference>
<gene>
    <name evidence="1" type="ORF">ELS19_18800</name>
</gene>
<dbReference type="OMA" id="NYNETAY"/>
<evidence type="ECO:0000313" key="2">
    <source>
        <dbReference type="Proteomes" id="UP000294028"/>
    </source>
</evidence>
<sequence>MGSRKLHFAIVAFVVLSGCSALPTDSGARYDVAMESVTVNDSQSRVIAITPPEDGTLPKGGKVVVDGGYVTFTELSTMNYNQTAYLVYVPSRTKFDLTKNVDGTVHGLDDANFTVDEVRITAHGETETHDL</sequence>
<proteinExistence type="predicted"/>
<organism evidence="1 2">
    <name type="scientific">Halogeometricum borinquense</name>
    <dbReference type="NCBI Taxonomy" id="60847"/>
    <lineage>
        <taxon>Archaea</taxon>
        <taxon>Methanobacteriati</taxon>
        <taxon>Methanobacteriota</taxon>
        <taxon>Stenosarchaea group</taxon>
        <taxon>Halobacteria</taxon>
        <taxon>Halobacteriales</taxon>
        <taxon>Haloferacaceae</taxon>
        <taxon>Halogeometricum</taxon>
    </lineage>
</organism>
<dbReference type="Proteomes" id="UP000294028">
    <property type="component" value="Unassembled WGS sequence"/>
</dbReference>
<dbReference type="PROSITE" id="PS51257">
    <property type="entry name" value="PROKAR_LIPOPROTEIN"/>
    <property type="match status" value="1"/>
</dbReference>
<dbReference type="RefSeq" id="WP_006056069.1">
    <property type="nucleotide sequence ID" value="NZ_RZHH01000003.1"/>
</dbReference>